<dbReference type="SUPFAM" id="SSF52833">
    <property type="entry name" value="Thioredoxin-like"/>
    <property type="match status" value="1"/>
</dbReference>
<dbReference type="CDD" id="cd02966">
    <property type="entry name" value="TlpA_like_family"/>
    <property type="match status" value="1"/>
</dbReference>
<dbReference type="Gene3D" id="3.40.30.10">
    <property type="entry name" value="Glutaredoxin"/>
    <property type="match status" value="1"/>
</dbReference>
<dbReference type="RefSeq" id="WP_081939466.1">
    <property type="nucleotide sequence ID" value="NZ_JJMU01000053.1"/>
</dbReference>
<dbReference type="PATRIC" id="fig|1229276.3.peg.2964"/>
<sequence length="382" mass="43669">MRIRTFTLYFYCMLSFAIYSQELKNPSLNLGDTAPPLYLKEWIRGDPIQKFEKGQVYVLEFWATWCKPCIAAMPYLSHLAARYKGQVTVVAVNVYEDENTSLGQIREFVDDKGEVMSFNIAVDDHNYMTKEWIVAAAEQNYGIPRSFVINAEGRLAWIGHPKDLDTVLQEIVDNSWDIEKARSYRNEGRIIDSLAKDVSYMLSDVEYDSATQTHFPVYATAESKLDAVEEIVGREPRLKNTHVITYVTFSSLLQVDQRKACEYAKEMLASSTLGKHQPYEAIIEIVTSHADTLDMYPEVYHTGAEAYKVAISHLAYLELTDIVMCYGKMAEWYWRGKDKTNAIISLENGLKQLKNNKNFSALDLEPLESLLVKYKSSAIDES</sequence>
<dbReference type="PANTHER" id="PTHR42852">
    <property type="entry name" value="THIOL:DISULFIDE INTERCHANGE PROTEIN DSBE"/>
    <property type="match status" value="1"/>
</dbReference>
<keyword evidence="3" id="KW-1185">Reference proteome</keyword>
<organism evidence="2 3">
    <name type="scientific">Sphingobacterium deserti</name>
    <dbReference type="NCBI Taxonomy" id="1229276"/>
    <lineage>
        <taxon>Bacteria</taxon>
        <taxon>Pseudomonadati</taxon>
        <taxon>Bacteroidota</taxon>
        <taxon>Sphingobacteriia</taxon>
        <taxon>Sphingobacteriales</taxon>
        <taxon>Sphingobacteriaceae</taxon>
        <taxon>Sphingobacterium</taxon>
    </lineage>
</organism>
<name>A0A0B8T309_9SPHI</name>
<dbReference type="InterPro" id="IPR013766">
    <property type="entry name" value="Thioredoxin_domain"/>
</dbReference>
<protein>
    <submittedName>
        <fullName evidence="2">Redoxin</fullName>
    </submittedName>
</protein>
<dbReference type="Proteomes" id="UP000031802">
    <property type="component" value="Unassembled WGS sequence"/>
</dbReference>
<dbReference type="Pfam" id="PF08534">
    <property type="entry name" value="Redoxin"/>
    <property type="match status" value="1"/>
</dbReference>
<dbReference type="EMBL" id="JJMU01000053">
    <property type="protein sequence ID" value="KGE13338.1"/>
    <property type="molecule type" value="Genomic_DNA"/>
</dbReference>
<feature type="domain" description="Thioredoxin" evidence="1">
    <location>
        <begin position="28"/>
        <end position="177"/>
    </location>
</feature>
<accession>A0A0B8T309</accession>
<dbReference type="InterPro" id="IPR036249">
    <property type="entry name" value="Thioredoxin-like_sf"/>
</dbReference>
<dbReference type="AlphaFoldDB" id="A0A0B8T309"/>
<dbReference type="eggNOG" id="COG0526">
    <property type="taxonomic scope" value="Bacteria"/>
</dbReference>
<dbReference type="InterPro" id="IPR050553">
    <property type="entry name" value="Thioredoxin_ResA/DsbE_sf"/>
</dbReference>
<dbReference type="STRING" id="1229276.DI53_2869"/>
<dbReference type="InterPro" id="IPR013740">
    <property type="entry name" value="Redoxin"/>
</dbReference>
<gene>
    <name evidence="2" type="ORF">DI53_2869</name>
</gene>
<evidence type="ECO:0000259" key="1">
    <source>
        <dbReference type="PROSITE" id="PS51352"/>
    </source>
</evidence>
<evidence type="ECO:0000313" key="2">
    <source>
        <dbReference type="EMBL" id="KGE13338.1"/>
    </source>
</evidence>
<dbReference type="OrthoDB" id="9802923at2"/>
<reference evidence="3" key="1">
    <citation type="submission" date="2014-04" db="EMBL/GenBank/DDBJ databases">
        <title>Whole-Genome optical mapping and complete genome sequence of Sphingobacterium deserti sp. nov., a new spaces isolated from desert in the west of China.</title>
        <authorList>
            <person name="Teng C."/>
            <person name="Zhou Z."/>
            <person name="Li X."/>
            <person name="Chen M."/>
            <person name="Lin M."/>
            <person name="Wang L."/>
            <person name="Su S."/>
            <person name="Zhang C."/>
            <person name="Zhang W."/>
        </authorList>
    </citation>
    <scope>NUCLEOTIDE SEQUENCE [LARGE SCALE GENOMIC DNA]</scope>
    <source>
        <strain evidence="3">ACCC05744</strain>
    </source>
</reference>
<dbReference type="PROSITE" id="PS51352">
    <property type="entry name" value="THIOREDOXIN_2"/>
    <property type="match status" value="1"/>
</dbReference>
<evidence type="ECO:0000313" key="3">
    <source>
        <dbReference type="Proteomes" id="UP000031802"/>
    </source>
</evidence>
<proteinExistence type="predicted"/>
<comment type="caution">
    <text evidence="2">The sequence shown here is derived from an EMBL/GenBank/DDBJ whole genome shotgun (WGS) entry which is preliminary data.</text>
</comment>
<reference evidence="2 3" key="2">
    <citation type="journal article" date="2015" name="PLoS ONE">
        <title>Whole-Genome Optical Mapping and Finished Genome Sequence of Sphingobacterium deserti sp. nov., a New Species Isolated from the Western Desert of China.</title>
        <authorList>
            <person name="Teng C."/>
            <person name="Zhou Z."/>
            <person name="Molnar I."/>
            <person name="Li X."/>
            <person name="Tang R."/>
            <person name="Chen M."/>
            <person name="Wang L."/>
            <person name="Su S."/>
            <person name="Zhang W."/>
            <person name="Lin M."/>
        </authorList>
    </citation>
    <scope>NUCLEOTIDE SEQUENCE [LARGE SCALE GENOMIC DNA]</scope>
    <source>
        <strain evidence="3">ACCC05744</strain>
    </source>
</reference>
<dbReference type="GO" id="GO:0016491">
    <property type="term" value="F:oxidoreductase activity"/>
    <property type="evidence" value="ECO:0007669"/>
    <property type="project" value="InterPro"/>
</dbReference>
<dbReference type="PANTHER" id="PTHR42852:SF18">
    <property type="entry name" value="CHROMOSOME UNDETERMINED SCAFFOLD_47, WHOLE GENOME SHOTGUN SEQUENCE"/>
    <property type="match status" value="1"/>
</dbReference>